<dbReference type="OrthoDB" id="5694039at2"/>
<organism evidence="2 3">
    <name type="scientific">Piscinibacter terrae</name>
    <dbReference type="NCBI Taxonomy" id="2496871"/>
    <lineage>
        <taxon>Bacteria</taxon>
        <taxon>Pseudomonadati</taxon>
        <taxon>Pseudomonadota</taxon>
        <taxon>Betaproteobacteria</taxon>
        <taxon>Burkholderiales</taxon>
        <taxon>Sphaerotilaceae</taxon>
        <taxon>Piscinibacter</taxon>
    </lineage>
</organism>
<keyword evidence="3" id="KW-1185">Reference proteome</keyword>
<name>A0A3N7HH32_9BURK</name>
<dbReference type="RefSeq" id="WP_124543702.1">
    <property type="nucleotide sequence ID" value="NZ_QUSW01000011.1"/>
</dbReference>
<protein>
    <recommendedName>
        <fullName evidence="4">Cytochrome c domain-containing protein</fullName>
    </recommendedName>
</protein>
<gene>
    <name evidence="2" type="ORF">DZC73_27950</name>
</gene>
<feature type="signal peptide" evidence="1">
    <location>
        <begin position="1"/>
        <end position="23"/>
    </location>
</feature>
<evidence type="ECO:0008006" key="4">
    <source>
        <dbReference type="Google" id="ProtNLM"/>
    </source>
</evidence>
<reference evidence="2 3" key="2">
    <citation type="submission" date="2018-12" db="EMBL/GenBank/DDBJ databases">
        <title>Rhizobacter gummiphilus sp. nov., a rubber-degrading bacterium isolated from the soil of a botanical garden in Japan.</title>
        <authorList>
            <person name="Shunsuke S.S."/>
        </authorList>
    </citation>
    <scope>NUCLEOTIDE SEQUENCE [LARGE SCALE GENOMIC DNA]</scope>
    <source>
        <strain evidence="2 3">S-16</strain>
    </source>
</reference>
<reference evidence="2 3" key="1">
    <citation type="submission" date="2018-08" db="EMBL/GenBank/DDBJ databases">
        <authorList>
            <person name="Khan S.A."/>
            <person name="Jeon C.O."/>
            <person name="Chun B.H."/>
            <person name="Jeong S.E."/>
        </authorList>
    </citation>
    <scope>NUCLEOTIDE SEQUENCE [LARGE SCALE GENOMIC DNA]</scope>
    <source>
        <strain evidence="2 3">S-16</strain>
    </source>
</reference>
<dbReference type="Proteomes" id="UP000267464">
    <property type="component" value="Unassembled WGS sequence"/>
</dbReference>
<evidence type="ECO:0000256" key="1">
    <source>
        <dbReference type="SAM" id="SignalP"/>
    </source>
</evidence>
<feature type="chain" id="PRO_5018282743" description="Cytochrome c domain-containing protein" evidence="1">
    <location>
        <begin position="24"/>
        <end position="410"/>
    </location>
</feature>
<evidence type="ECO:0000313" key="2">
    <source>
        <dbReference type="EMBL" id="RQP21334.1"/>
    </source>
</evidence>
<proteinExistence type="predicted"/>
<evidence type="ECO:0000313" key="3">
    <source>
        <dbReference type="Proteomes" id="UP000267464"/>
    </source>
</evidence>
<dbReference type="AlphaFoldDB" id="A0A3N7HH32"/>
<comment type="caution">
    <text evidence="2">The sequence shown here is derived from an EMBL/GenBank/DDBJ whole genome shotgun (WGS) entry which is preliminary data.</text>
</comment>
<accession>A0A3N7HH32</accession>
<keyword evidence="1" id="KW-0732">Signal</keyword>
<sequence length="410" mass="45867">MPAATCRILSLLLLVGLWQSALCSDAPLGLSAIHQLVTERKVSSVEELLSQLPTQYRSRFTLVFASRSLQGASFENPRVILYGADAQFILTFNGNAQDRGVESVEMLEFDPSARQFALQELTFRASPDGESSAEFSAINPEKCVGCHGKVSRPVWDTYPLWPGAYGEVHQERPSAAEIEGFEGFLRQQPAHPRYRHLMGVQAFAYRYRFSPTAREKYDAVQVESPNEELSVFLNRLNAQSIAAEIVRQEAFATHRYALLAAASRDCIDMEEFFPDDLRAAIRQRLREFSDLSDAINTRQLESKRDRLLPGSRLRGLALASSIDDADSLKRLRFMAETTLGLDTHAWTLALEKGSSDFTAPHRAIDEIERAMLDEVALGDRHVKALRVYGSPGGNSKYCSYLARQNRASLN</sequence>
<dbReference type="EMBL" id="QUSW01000011">
    <property type="protein sequence ID" value="RQP21334.1"/>
    <property type="molecule type" value="Genomic_DNA"/>
</dbReference>